<gene>
    <name evidence="2" type="ORF">KC19_11G151700</name>
</gene>
<feature type="compositionally biased region" description="Basic and acidic residues" evidence="1">
    <location>
        <begin position="192"/>
        <end position="202"/>
    </location>
</feature>
<reference evidence="2 3" key="1">
    <citation type="submission" date="2020-06" db="EMBL/GenBank/DDBJ databases">
        <title>WGS assembly of Ceratodon purpureus strain R40.</title>
        <authorList>
            <person name="Carey S.B."/>
            <person name="Jenkins J."/>
            <person name="Shu S."/>
            <person name="Lovell J.T."/>
            <person name="Sreedasyam A."/>
            <person name="Maumus F."/>
            <person name="Tiley G.P."/>
            <person name="Fernandez-Pozo N."/>
            <person name="Barry K."/>
            <person name="Chen C."/>
            <person name="Wang M."/>
            <person name="Lipzen A."/>
            <person name="Daum C."/>
            <person name="Saski C.A."/>
            <person name="Payton A.C."/>
            <person name="Mcbreen J.C."/>
            <person name="Conrad R.E."/>
            <person name="Kollar L.M."/>
            <person name="Olsson S."/>
            <person name="Huttunen S."/>
            <person name="Landis J.B."/>
            <person name="Wickett N.J."/>
            <person name="Johnson M.G."/>
            <person name="Rensing S.A."/>
            <person name="Grimwood J."/>
            <person name="Schmutz J."/>
            <person name="Mcdaniel S.F."/>
        </authorList>
    </citation>
    <scope>NUCLEOTIDE SEQUENCE [LARGE SCALE GENOMIC DNA]</scope>
    <source>
        <strain evidence="2 3">R40</strain>
    </source>
</reference>
<feature type="region of interest" description="Disordered" evidence="1">
    <location>
        <begin position="192"/>
        <end position="222"/>
    </location>
</feature>
<evidence type="ECO:0000256" key="1">
    <source>
        <dbReference type="SAM" id="MobiDB-lite"/>
    </source>
</evidence>
<evidence type="ECO:0000313" key="2">
    <source>
        <dbReference type="EMBL" id="KAG0557713.1"/>
    </source>
</evidence>
<dbReference type="AlphaFoldDB" id="A0A8T0GFC6"/>
<name>A0A8T0GFC6_CERPU</name>
<proteinExistence type="predicted"/>
<accession>A0A8T0GFC6</accession>
<dbReference type="EMBL" id="CM026432">
    <property type="protein sequence ID" value="KAG0557713.1"/>
    <property type="molecule type" value="Genomic_DNA"/>
</dbReference>
<keyword evidence="3" id="KW-1185">Reference proteome</keyword>
<evidence type="ECO:0000313" key="3">
    <source>
        <dbReference type="Proteomes" id="UP000822688"/>
    </source>
</evidence>
<protein>
    <submittedName>
        <fullName evidence="2">Uncharacterized protein</fullName>
    </submittedName>
</protein>
<comment type="caution">
    <text evidence="2">The sequence shown here is derived from an EMBL/GenBank/DDBJ whole genome shotgun (WGS) entry which is preliminary data.</text>
</comment>
<dbReference type="Proteomes" id="UP000822688">
    <property type="component" value="Chromosome 11"/>
</dbReference>
<sequence length="222" mass="23665">MAGDEAGRGLRVSPGGRPIDYRGSEGWASRIIGKSVVAGGVGAGAGVLIGAVKGQPALRFGVAVGTNFLVAASCFCGAQEISRELRASEPEHWVDSVIGGLASGALLGHFQGGRARALPMGILFAGVGTGLQLGAAQYREYRLRHFLSTLPSESLIVEPQVEVSAVEEKTNEDNSWRLPDWFPIQMLSAEEAAKRAQEEEKKRQQRLKSLQIGDLPLEQRSS</sequence>
<organism evidence="2 3">
    <name type="scientific">Ceratodon purpureus</name>
    <name type="common">Fire moss</name>
    <name type="synonym">Dicranum purpureum</name>
    <dbReference type="NCBI Taxonomy" id="3225"/>
    <lineage>
        <taxon>Eukaryota</taxon>
        <taxon>Viridiplantae</taxon>
        <taxon>Streptophyta</taxon>
        <taxon>Embryophyta</taxon>
        <taxon>Bryophyta</taxon>
        <taxon>Bryophytina</taxon>
        <taxon>Bryopsida</taxon>
        <taxon>Dicranidae</taxon>
        <taxon>Pseudoditrichales</taxon>
        <taxon>Ditrichaceae</taxon>
        <taxon>Ceratodon</taxon>
    </lineage>
</organism>